<evidence type="ECO:0000256" key="1">
    <source>
        <dbReference type="SAM" id="MobiDB-lite"/>
    </source>
</evidence>
<proteinExistence type="predicted"/>
<name>A0A1X7JIZ1_9BURK</name>
<reference evidence="3" key="1">
    <citation type="submission" date="2017-04" db="EMBL/GenBank/DDBJ databases">
        <authorList>
            <person name="Varghese N."/>
            <person name="Submissions S."/>
        </authorList>
    </citation>
    <scope>NUCLEOTIDE SEQUENCE [LARGE SCALE GENOMIC DNA]</scope>
    <source>
        <strain evidence="3">LMG 29540</strain>
    </source>
</reference>
<feature type="region of interest" description="Disordered" evidence="1">
    <location>
        <begin position="88"/>
        <end position="113"/>
    </location>
</feature>
<dbReference type="RefSeq" id="WP_085481805.1">
    <property type="nucleotide sequence ID" value="NZ_FXAT01000002.1"/>
</dbReference>
<dbReference type="OrthoDB" id="8846935at2"/>
<evidence type="ECO:0000313" key="2">
    <source>
        <dbReference type="EMBL" id="SMG27819.1"/>
    </source>
</evidence>
<accession>A0A1X7JIZ1</accession>
<dbReference type="AlphaFoldDB" id="A0A1X7JIZ1"/>
<dbReference type="EMBL" id="FXAT01000002">
    <property type="protein sequence ID" value="SMG27819.1"/>
    <property type="molecule type" value="Genomic_DNA"/>
</dbReference>
<keyword evidence="3" id="KW-1185">Reference proteome</keyword>
<feature type="compositionally biased region" description="Polar residues" evidence="1">
    <location>
        <begin position="95"/>
        <end position="113"/>
    </location>
</feature>
<dbReference type="STRING" id="1515439.SAMN06265784_102687"/>
<evidence type="ECO:0000313" key="3">
    <source>
        <dbReference type="Proteomes" id="UP000193228"/>
    </source>
</evidence>
<organism evidence="2 3">
    <name type="scientific">Paraburkholderia susongensis</name>
    <dbReference type="NCBI Taxonomy" id="1515439"/>
    <lineage>
        <taxon>Bacteria</taxon>
        <taxon>Pseudomonadati</taxon>
        <taxon>Pseudomonadota</taxon>
        <taxon>Betaproteobacteria</taxon>
        <taxon>Burkholderiales</taxon>
        <taxon>Burkholderiaceae</taxon>
        <taxon>Paraburkholderia</taxon>
    </lineage>
</organism>
<sequence>MERQSLEVTGTQTIVEEECLLCRVTYSIFSNFPPMPSAMALNVETGAFFPQDRLRSMPNGFEMADAQGYGWACNCRGRSRKRFDEQFTRRDHNGRAQQPVNTDIASPQYGNSPRVPQSFSNARPFQYTPDAIGDNVQDIAARGVSDAHEAECFARYEHDMMACDMIGATYKDSRTYLLCKQRAFSNYQTCRGF</sequence>
<dbReference type="Proteomes" id="UP000193228">
    <property type="component" value="Unassembled WGS sequence"/>
</dbReference>
<protein>
    <submittedName>
        <fullName evidence="2">Uncharacterized protein</fullName>
    </submittedName>
</protein>
<gene>
    <name evidence="2" type="ORF">SAMN06265784_102687</name>
</gene>